<gene>
    <name evidence="8" type="ORF">L484_018875</name>
</gene>
<feature type="transmembrane region" description="Helical" evidence="6">
    <location>
        <begin position="42"/>
        <end position="63"/>
    </location>
</feature>
<feature type="transmembrane region" description="Helical" evidence="6">
    <location>
        <begin position="103"/>
        <end position="124"/>
    </location>
</feature>
<keyword evidence="3 6" id="KW-0812">Transmembrane</keyword>
<evidence type="ECO:0000313" key="8">
    <source>
        <dbReference type="EMBL" id="EXB52991.1"/>
    </source>
</evidence>
<feature type="transmembrane region" description="Helical" evidence="6">
    <location>
        <begin position="190"/>
        <end position="209"/>
    </location>
</feature>
<dbReference type="InterPro" id="IPR000620">
    <property type="entry name" value="EamA_dom"/>
</dbReference>
<evidence type="ECO:0000256" key="3">
    <source>
        <dbReference type="ARBA" id="ARBA00022692"/>
    </source>
</evidence>
<dbReference type="OrthoDB" id="1728340at2759"/>
<organism evidence="8 9">
    <name type="scientific">Morus notabilis</name>
    <dbReference type="NCBI Taxonomy" id="981085"/>
    <lineage>
        <taxon>Eukaryota</taxon>
        <taxon>Viridiplantae</taxon>
        <taxon>Streptophyta</taxon>
        <taxon>Embryophyta</taxon>
        <taxon>Tracheophyta</taxon>
        <taxon>Spermatophyta</taxon>
        <taxon>Magnoliopsida</taxon>
        <taxon>eudicotyledons</taxon>
        <taxon>Gunneridae</taxon>
        <taxon>Pentapetalae</taxon>
        <taxon>rosids</taxon>
        <taxon>fabids</taxon>
        <taxon>Rosales</taxon>
        <taxon>Moraceae</taxon>
        <taxon>Moreae</taxon>
        <taxon>Morus</taxon>
    </lineage>
</organism>
<evidence type="ECO:0000313" key="9">
    <source>
        <dbReference type="Proteomes" id="UP000030645"/>
    </source>
</evidence>
<proteinExistence type="inferred from homology"/>
<dbReference type="GO" id="GO:0016020">
    <property type="term" value="C:membrane"/>
    <property type="evidence" value="ECO:0007669"/>
    <property type="project" value="UniProtKB-SubCell"/>
</dbReference>
<dbReference type="EMBL" id="KE344077">
    <property type="protein sequence ID" value="EXB52991.1"/>
    <property type="molecule type" value="Genomic_DNA"/>
</dbReference>
<evidence type="ECO:0000256" key="4">
    <source>
        <dbReference type="ARBA" id="ARBA00022989"/>
    </source>
</evidence>
<accession>W9R2P6</accession>
<evidence type="ECO:0000256" key="2">
    <source>
        <dbReference type="ARBA" id="ARBA00007635"/>
    </source>
</evidence>
<dbReference type="STRING" id="981085.W9R2P6"/>
<feature type="transmembrane region" description="Helical" evidence="6">
    <location>
        <begin position="284"/>
        <end position="304"/>
    </location>
</feature>
<evidence type="ECO:0000259" key="7">
    <source>
        <dbReference type="Pfam" id="PF00892"/>
    </source>
</evidence>
<name>W9R2P6_9ROSA</name>
<sequence>MAIRNTKVGDCVPFLVMVFVQVCYAGMNITSKVALESGMNPLVLVAYRQIFATMAIGPFSYIMEWKTMPKITFPILFQIFLCSLTGAVANQVFYFLGLKYSSAIIASALSNILPAVTFLLAVIFRQESAEIRKKSGIAKIVGTILCVGGAMMLSFYQGKVIGLGEPNMNWSYLQKVRESTTSNTVNSNPLLGPIFIILSTVGWAAWFIIQAGMSEKFPAPYTSTTLMCFMATVECGAIGFVLEHKISAWSLRNDTRLVASLYAGIMGSAIAFFLTSWSIQRKGPLYVSVFSPLLLIIVAILSWALLKEKIYIGTVLGSTFIIAGLYAVLWGKGKEMERIQEIMTIAEDAIKASKANHDKINEDLELQIQMKPYVQYCSNGCNHIDEEAI</sequence>
<comment type="subcellular location">
    <subcellularLocation>
        <location evidence="1 6">Membrane</location>
        <topology evidence="1 6">Multi-pass membrane protein</topology>
    </subcellularLocation>
</comment>
<feature type="domain" description="EamA" evidence="7">
    <location>
        <begin position="191"/>
        <end position="329"/>
    </location>
</feature>
<dbReference type="InterPro" id="IPR030184">
    <property type="entry name" value="WAT1-related"/>
</dbReference>
<dbReference type="Proteomes" id="UP000030645">
    <property type="component" value="Unassembled WGS sequence"/>
</dbReference>
<evidence type="ECO:0000256" key="6">
    <source>
        <dbReference type="RuleBase" id="RU363077"/>
    </source>
</evidence>
<comment type="similarity">
    <text evidence="2 6">Belongs to the drug/metabolite transporter (DMT) superfamily. Plant drug/metabolite exporter (P-DME) (TC 2.A.7.4) family.</text>
</comment>
<feature type="transmembrane region" description="Helical" evidence="6">
    <location>
        <begin position="136"/>
        <end position="156"/>
    </location>
</feature>
<evidence type="ECO:0000256" key="5">
    <source>
        <dbReference type="ARBA" id="ARBA00023136"/>
    </source>
</evidence>
<keyword evidence="4 6" id="KW-1133">Transmembrane helix</keyword>
<dbReference type="GO" id="GO:0022857">
    <property type="term" value="F:transmembrane transporter activity"/>
    <property type="evidence" value="ECO:0007669"/>
    <property type="project" value="InterPro"/>
</dbReference>
<dbReference type="eggNOG" id="ENOG502QW27">
    <property type="taxonomic scope" value="Eukaryota"/>
</dbReference>
<dbReference type="Pfam" id="PF00892">
    <property type="entry name" value="EamA"/>
    <property type="match status" value="2"/>
</dbReference>
<dbReference type="InterPro" id="IPR037185">
    <property type="entry name" value="EmrE-like"/>
</dbReference>
<reference evidence="9" key="1">
    <citation type="submission" date="2013-01" db="EMBL/GenBank/DDBJ databases">
        <title>Draft Genome Sequence of a Mulberry Tree, Morus notabilis C.K. Schneid.</title>
        <authorList>
            <person name="He N."/>
            <person name="Zhao S."/>
        </authorList>
    </citation>
    <scope>NUCLEOTIDE SEQUENCE</scope>
</reference>
<dbReference type="SUPFAM" id="SSF103481">
    <property type="entry name" value="Multidrug resistance efflux transporter EmrE"/>
    <property type="match status" value="2"/>
</dbReference>
<feature type="transmembrane region" description="Helical" evidence="6">
    <location>
        <begin position="75"/>
        <end position="97"/>
    </location>
</feature>
<keyword evidence="5 6" id="KW-0472">Membrane</keyword>
<evidence type="ECO:0000256" key="1">
    <source>
        <dbReference type="ARBA" id="ARBA00004141"/>
    </source>
</evidence>
<feature type="transmembrane region" description="Helical" evidence="6">
    <location>
        <begin position="221"/>
        <end position="242"/>
    </location>
</feature>
<feature type="transmembrane region" description="Helical" evidence="6">
    <location>
        <begin position="257"/>
        <end position="277"/>
    </location>
</feature>
<protein>
    <recommendedName>
        <fullName evidence="6">WAT1-related protein</fullName>
    </recommendedName>
</protein>
<feature type="domain" description="EamA" evidence="7">
    <location>
        <begin position="15"/>
        <end position="147"/>
    </location>
</feature>
<dbReference type="KEGG" id="mnt:21401832"/>
<dbReference type="PANTHER" id="PTHR31218">
    <property type="entry name" value="WAT1-RELATED PROTEIN"/>
    <property type="match status" value="1"/>
</dbReference>
<keyword evidence="9" id="KW-1185">Reference proteome</keyword>
<feature type="transmembrane region" description="Helical" evidence="6">
    <location>
        <begin position="310"/>
        <end position="329"/>
    </location>
</feature>
<feature type="transmembrane region" description="Helical" evidence="6">
    <location>
        <begin position="12"/>
        <end position="30"/>
    </location>
</feature>
<dbReference type="AlphaFoldDB" id="W9R2P6"/>